<organism evidence="3 4">
    <name type="scientific">Maribacter algarum</name>
    <name type="common">ex Zhang et al. 2020</name>
    <dbReference type="NCBI Taxonomy" id="2578118"/>
    <lineage>
        <taxon>Bacteria</taxon>
        <taxon>Pseudomonadati</taxon>
        <taxon>Bacteroidota</taxon>
        <taxon>Flavobacteriia</taxon>
        <taxon>Flavobacteriales</taxon>
        <taxon>Flavobacteriaceae</taxon>
        <taxon>Maribacter</taxon>
    </lineage>
</organism>
<reference evidence="3 4" key="1">
    <citation type="submission" date="2019-05" db="EMBL/GenBank/DDBJ databases">
        <authorList>
            <person name="Zhang J.-Y."/>
            <person name="Feg X."/>
            <person name="Du Z.-J."/>
        </authorList>
    </citation>
    <scope>NUCLEOTIDE SEQUENCE [LARGE SCALE GENOMIC DNA]</scope>
    <source>
        <strain evidence="3 4">RZ26</strain>
    </source>
</reference>
<feature type="signal peptide" evidence="1">
    <location>
        <begin position="1"/>
        <end position="27"/>
    </location>
</feature>
<name>A0A5S3PG44_9FLAO</name>
<dbReference type="EMBL" id="VATY01000006">
    <property type="protein sequence ID" value="TMM52199.1"/>
    <property type="molecule type" value="Genomic_DNA"/>
</dbReference>
<evidence type="ECO:0000313" key="3">
    <source>
        <dbReference type="EMBL" id="TMM52199.1"/>
    </source>
</evidence>
<keyword evidence="3" id="KW-0378">Hydrolase</keyword>
<dbReference type="InterPro" id="IPR001279">
    <property type="entry name" value="Metallo-B-lactamas"/>
</dbReference>
<proteinExistence type="predicted"/>
<feature type="domain" description="Metallo-beta-lactamase" evidence="2">
    <location>
        <begin position="38"/>
        <end position="236"/>
    </location>
</feature>
<feature type="chain" id="PRO_5024283674" evidence="1">
    <location>
        <begin position="28"/>
        <end position="312"/>
    </location>
</feature>
<dbReference type="InterPro" id="IPR036866">
    <property type="entry name" value="RibonucZ/Hydroxyglut_hydro"/>
</dbReference>
<dbReference type="OrthoDB" id="9789133at2"/>
<dbReference type="RefSeq" id="WP_138660042.1">
    <property type="nucleotide sequence ID" value="NZ_VATY01000006.1"/>
</dbReference>
<dbReference type="InterPro" id="IPR050114">
    <property type="entry name" value="UPF0173_UPF0282_UlaG_hydrolase"/>
</dbReference>
<dbReference type="SUPFAM" id="SSF56281">
    <property type="entry name" value="Metallo-hydrolase/oxidoreductase"/>
    <property type="match status" value="1"/>
</dbReference>
<dbReference type="SMART" id="SM00849">
    <property type="entry name" value="Lactamase_B"/>
    <property type="match status" value="1"/>
</dbReference>
<protein>
    <submittedName>
        <fullName evidence="3">MBL fold metallo-hydrolase</fullName>
    </submittedName>
</protein>
<dbReference type="PANTHER" id="PTHR43546:SF3">
    <property type="entry name" value="UPF0173 METAL-DEPENDENT HYDROLASE MJ1163"/>
    <property type="match status" value="1"/>
</dbReference>
<evidence type="ECO:0000313" key="4">
    <source>
        <dbReference type="Proteomes" id="UP000310314"/>
    </source>
</evidence>
<dbReference type="CDD" id="cd06262">
    <property type="entry name" value="metallo-hydrolase-like_MBL-fold"/>
    <property type="match status" value="1"/>
</dbReference>
<dbReference type="GO" id="GO:0016787">
    <property type="term" value="F:hydrolase activity"/>
    <property type="evidence" value="ECO:0007669"/>
    <property type="project" value="UniProtKB-KW"/>
</dbReference>
<accession>A0A5S3PG44</accession>
<comment type="caution">
    <text evidence="3">The sequence shown here is derived from an EMBL/GenBank/DDBJ whole genome shotgun (WGS) entry which is preliminary data.</text>
</comment>
<dbReference type="Gene3D" id="3.60.15.10">
    <property type="entry name" value="Ribonuclease Z/Hydroxyacylglutathione hydrolase-like"/>
    <property type="match status" value="1"/>
</dbReference>
<keyword evidence="1" id="KW-0732">Signal</keyword>
<dbReference type="PANTHER" id="PTHR43546">
    <property type="entry name" value="UPF0173 METAL-DEPENDENT HYDROLASE MJ1163-RELATED"/>
    <property type="match status" value="1"/>
</dbReference>
<evidence type="ECO:0000259" key="2">
    <source>
        <dbReference type="SMART" id="SM00849"/>
    </source>
</evidence>
<dbReference type="Pfam" id="PF13483">
    <property type="entry name" value="Lactamase_B_3"/>
    <property type="match status" value="1"/>
</dbReference>
<gene>
    <name evidence="3" type="ORF">FEE95_21155</name>
</gene>
<dbReference type="AlphaFoldDB" id="A0A5S3PG44"/>
<dbReference type="Proteomes" id="UP000310314">
    <property type="component" value="Unassembled WGS sequence"/>
</dbReference>
<sequence>MNTSNLKSTFTSCFILFAFLNSFSTEAQNQPTKLKYFGTAGWEITDGNITVLVDPYLTRMKLGTGPGVSDKDTRKTVLRSDVFVSDTLLIDSLITKADFILVHHSHFDHLADVPYIAKKTGAKVIGTETTFNILRGYGIPEEQLYPVKGGEDYQFENFSVQVIPSIHSALYDKHYIDSRTYTEPPKTPLKVSEFIEGGSLMFLARFAKHNILTMASMNFVERELVGQKPDILLAGVNRSQLGLYKYNERLLEVTNHPKIIIPTHWDNFRLPYGFSQQSGVEQKLIPFQEDVQRLSPETKVIIPKHLGTITID</sequence>
<evidence type="ECO:0000256" key="1">
    <source>
        <dbReference type="SAM" id="SignalP"/>
    </source>
</evidence>
<keyword evidence="4" id="KW-1185">Reference proteome</keyword>